<keyword evidence="2" id="KW-0808">Transferase</keyword>
<dbReference type="InterPro" id="IPR040909">
    <property type="entry name" value="CHFR_Znf-CRD"/>
</dbReference>
<organism evidence="7 8">
    <name type="scientific">Mortierella isabellina</name>
    <name type="common">Filamentous fungus</name>
    <name type="synonym">Umbelopsis isabellina</name>
    <dbReference type="NCBI Taxonomy" id="91625"/>
    <lineage>
        <taxon>Eukaryota</taxon>
        <taxon>Fungi</taxon>
        <taxon>Fungi incertae sedis</taxon>
        <taxon>Mucoromycota</taxon>
        <taxon>Mucoromycotina</taxon>
        <taxon>Umbelopsidomycetes</taxon>
        <taxon>Umbelopsidales</taxon>
        <taxon>Umbelopsidaceae</taxon>
        <taxon>Umbelopsis</taxon>
    </lineage>
</organism>
<evidence type="ECO:0000256" key="2">
    <source>
        <dbReference type="ARBA" id="ARBA00022679"/>
    </source>
</evidence>
<accession>A0A8H7U7J9</accession>
<evidence type="ECO:0000259" key="6">
    <source>
        <dbReference type="Pfam" id="PF17979"/>
    </source>
</evidence>
<comment type="caution">
    <text evidence="7">The sequence shown here is derived from an EMBL/GenBank/DDBJ whole genome shotgun (WGS) entry which is preliminary data.</text>
</comment>
<reference evidence="7" key="1">
    <citation type="submission" date="2020-12" db="EMBL/GenBank/DDBJ databases">
        <title>Metabolic potential, ecology and presence of endohyphal bacteria is reflected in genomic diversity of Mucoromycotina.</title>
        <authorList>
            <person name="Muszewska A."/>
            <person name="Okrasinska A."/>
            <person name="Steczkiewicz K."/>
            <person name="Drgas O."/>
            <person name="Orlowska M."/>
            <person name="Perlinska-Lenart U."/>
            <person name="Aleksandrzak-Piekarczyk T."/>
            <person name="Szatraj K."/>
            <person name="Zielenkiewicz U."/>
            <person name="Pilsyk S."/>
            <person name="Malc E."/>
            <person name="Mieczkowski P."/>
            <person name="Kruszewska J.S."/>
            <person name="Biernat P."/>
            <person name="Pawlowska J."/>
        </authorList>
    </citation>
    <scope>NUCLEOTIDE SEQUENCE</scope>
    <source>
        <strain evidence="7">WA0000067209</strain>
    </source>
</reference>
<keyword evidence="3" id="KW-0833">Ubl conjugation pathway</keyword>
<dbReference type="PANTHER" id="PTHR16079:SF4">
    <property type="entry name" value="E3 UBIQUITIN-PROTEIN LIGASE CHFR"/>
    <property type="match status" value="1"/>
</dbReference>
<dbReference type="PANTHER" id="PTHR16079">
    <property type="entry name" value="UBIQUITIN LIGASE PROTEIN CHFR"/>
    <property type="match status" value="1"/>
</dbReference>
<evidence type="ECO:0000256" key="4">
    <source>
        <dbReference type="ARBA" id="ARBA00023242"/>
    </source>
</evidence>
<evidence type="ECO:0000313" key="7">
    <source>
        <dbReference type="EMBL" id="KAG2171635.1"/>
    </source>
</evidence>
<protein>
    <recommendedName>
        <fullName evidence="6">E3 ubiquitin-protein ligase CHFR cysteine rich domain-containing protein</fullName>
    </recommendedName>
</protein>
<proteinExistence type="predicted"/>
<keyword evidence="4" id="KW-0539">Nucleus</keyword>
<comment type="subcellular location">
    <subcellularLocation>
        <location evidence="1">Nucleus</location>
    </subcellularLocation>
</comment>
<keyword evidence="5" id="KW-0131">Cell cycle</keyword>
<sequence length="410" mass="45976">MKAMQNSMTCIGGRRALARLIGIEDLGKTSALSTLQNKTWPAKKQEAQAIIMSLPLAMALSPIDDDNDVVTDLTCGLYTRWIVKEYGSKGQSVPDVSSVRRAKKFSAGTPRVTNITWGCFSPCRSCAPDNNTGYTCPSPIPASAQPEITPNLPTSWDIPTPPGHVRCYDCEKFMPARYRDDQPNLVQACKTSTQNEAIWADDDTNLEYNILLGSFCKRTYCHLYWGCEQPDRSHLGKLTDMPIAQIFELSASESNFNASDCLNNVDRQFLRQYLEFANITLDQAWQKCMSMLDNDSYVCSAAQDMTPAAQDHCSAYRQPLEITSNESMVTSARPSSILLACASCKVDVFWGQMFGYWKSIPPNSMPERMRNRENCWYGKECRTQWHNTGHALRRNHACVAHNIERTGPPS</sequence>
<dbReference type="EMBL" id="JAEPQZ010000020">
    <property type="protein sequence ID" value="KAG2171635.1"/>
    <property type="molecule type" value="Genomic_DNA"/>
</dbReference>
<gene>
    <name evidence="7" type="ORF">INT43_008361</name>
</gene>
<dbReference type="AlphaFoldDB" id="A0A8H7U7J9"/>
<dbReference type="GO" id="GO:0006511">
    <property type="term" value="P:ubiquitin-dependent protein catabolic process"/>
    <property type="evidence" value="ECO:0007669"/>
    <property type="project" value="TreeGrafter"/>
</dbReference>
<evidence type="ECO:0000313" key="8">
    <source>
        <dbReference type="Proteomes" id="UP000654370"/>
    </source>
</evidence>
<dbReference type="GO" id="GO:0005634">
    <property type="term" value="C:nucleus"/>
    <property type="evidence" value="ECO:0007669"/>
    <property type="project" value="UniProtKB-SubCell"/>
</dbReference>
<dbReference type="GO" id="GO:0004842">
    <property type="term" value="F:ubiquitin-protein transferase activity"/>
    <property type="evidence" value="ECO:0007669"/>
    <property type="project" value="TreeGrafter"/>
</dbReference>
<evidence type="ECO:0000256" key="1">
    <source>
        <dbReference type="ARBA" id="ARBA00004123"/>
    </source>
</evidence>
<dbReference type="InterPro" id="IPR052256">
    <property type="entry name" value="E3_ubiquitin-ligase_CHFR"/>
</dbReference>
<evidence type="ECO:0000256" key="3">
    <source>
        <dbReference type="ARBA" id="ARBA00022786"/>
    </source>
</evidence>
<feature type="domain" description="E3 ubiquitin-protein ligase CHFR cysteine rich" evidence="6">
    <location>
        <begin position="163"/>
        <end position="302"/>
    </location>
</feature>
<keyword evidence="8" id="KW-1185">Reference proteome</keyword>
<dbReference type="OrthoDB" id="2438520at2759"/>
<name>A0A8H7U7J9_MORIS</name>
<evidence type="ECO:0000256" key="5">
    <source>
        <dbReference type="ARBA" id="ARBA00023306"/>
    </source>
</evidence>
<dbReference type="Proteomes" id="UP000654370">
    <property type="component" value="Unassembled WGS sequence"/>
</dbReference>
<dbReference type="Pfam" id="PF17979">
    <property type="entry name" value="zf-CRD"/>
    <property type="match status" value="1"/>
</dbReference>
<dbReference type="GO" id="GO:0016567">
    <property type="term" value="P:protein ubiquitination"/>
    <property type="evidence" value="ECO:0007669"/>
    <property type="project" value="TreeGrafter"/>
</dbReference>